<sequence length="124" mass="13481">MISQEKLLNLPNHNTVVSQVGDIRQRFSQLAKEHGENPALGGINRPWLNYQQLNKLIQDRGNTLLDAGIGRGNIVIISLNNGLEALSAILSVASVAIALPVNPQEPVKTLVQLSKNNPPVTYDL</sequence>
<reference evidence="2" key="3">
    <citation type="submission" date="2016-12" db="EMBL/GenBank/DDBJ databases">
        <title>Annotation of the draft genome assembly of Crocosphaera watsonii WH 8501.</title>
        <authorList>
            <consortium name="US DOE Joint Genome Institute (JGI-ORNL)"/>
            <person name="Larimer F."/>
            <person name="Land M."/>
        </authorList>
    </citation>
    <scope>NUCLEOTIDE SEQUENCE</scope>
    <source>
        <strain evidence="2">WH 8501</strain>
    </source>
</reference>
<accession>Q4BU89</accession>
<dbReference type="InterPro" id="IPR042099">
    <property type="entry name" value="ANL_N_sf"/>
</dbReference>
<feature type="domain" description="AMP-dependent synthetase/ligase" evidence="1">
    <location>
        <begin position="29"/>
        <end position="111"/>
    </location>
</feature>
<gene>
    <name evidence="2" type="ORF">CwatDRAFT_0101</name>
</gene>
<dbReference type="Pfam" id="PF00501">
    <property type="entry name" value="AMP-binding"/>
    <property type="match status" value="1"/>
</dbReference>
<organism evidence="2 3">
    <name type="scientific">Crocosphaera watsonii WH 8501</name>
    <dbReference type="NCBI Taxonomy" id="165597"/>
    <lineage>
        <taxon>Bacteria</taxon>
        <taxon>Bacillati</taxon>
        <taxon>Cyanobacteriota</taxon>
        <taxon>Cyanophyceae</taxon>
        <taxon>Oscillatoriophycideae</taxon>
        <taxon>Chroococcales</taxon>
        <taxon>Aphanothecaceae</taxon>
        <taxon>Crocosphaera</taxon>
    </lineage>
</organism>
<dbReference type="RefSeq" id="WP_007308673.1">
    <property type="nucleotide sequence ID" value="NZ_AADV02000309.1"/>
</dbReference>
<dbReference type="SUPFAM" id="SSF56801">
    <property type="entry name" value="Acetyl-CoA synthetase-like"/>
    <property type="match status" value="1"/>
</dbReference>
<proteinExistence type="predicted"/>
<protein>
    <recommendedName>
        <fullName evidence="1">AMP-dependent synthetase/ligase domain-containing protein</fullName>
    </recommendedName>
</protein>
<comment type="caution">
    <text evidence="2">The sequence shown here is derived from an EMBL/GenBank/DDBJ whole genome shotgun (WGS) entry which is preliminary data.</text>
</comment>
<evidence type="ECO:0000259" key="1">
    <source>
        <dbReference type="Pfam" id="PF00501"/>
    </source>
</evidence>
<dbReference type="KEGG" id="cwa:CwatDRAFT_0101"/>
<dbReference type="Proteomes" id="UP000003922">
    <property type="component" value="Unassembled WGS sequence"/>
</dbReference>
<evidence type="ECO:0000313" key="2">
    <source>
        <dbReference type="EMBL" id="EAM47468.1"/>
    </source>
</evidence>
<reference evidence="2" key="2">
    <citation type="submission" date="2005-06" db="EMBL/GenBank/DDBJ databases">
        <title>Sequencing of the draft genome and assembly of Crocosphaera watsonii WH 8501.</title>
        <authorList>
            <consortium name="US DOE Joint Genome Institute (JGI-PGF)"/>
            <person name="Copeland A."/>
            <person name="Lucas S."/>
            <person name="Lapidus A."/>
            <person name="Barry K."/>
            <person name="Detter C."/>
            <person name="Glavina T."/>
            <person name="Hammon N."/>
            <person name="Israni S."/>
            <person name="Pitluck S."/>
            <person name="Richardson P."/>
        </authorList>
    </citation>
    <scope>NUCLEOTIDE SEQUENCE [LARGE SCALE GENOMIC DNA]</scope>
    <source>
        <strain evidence="2">WH 8501</strain>
    </source>
</reference>
<name>Q4BU89_CROWT</name>
<dbReference type="InterPro" id="IPR000873">
    <property type="entry name" value="AMP-dep_synth/lig_dom"/>
</dbReference>
<dbReference type="AlphaFoldDB" id="Q4BU89"/>
<dbReference type="Gene3D" id="3.40.50.12780">
    <property type="entry name" value="N-terminal domain of ligase-like"/>
    <property type="match status" value="1"/>
</dbReference>
<dbReference type="EMBL" id="AADV02000309">
    <property type="protein sequence ID" value="EAM47468.1"/>
    <property type="molecule type" value="Genomic_DNA"/>
</dbReference>
<evidence type="ECO:0000313" key="3">
    <source>
        <dbReference type="Proteomes" id="UP000003922"/>
    </source>
</evidence>
<reference evidence="2" key="1">
    <citation type="submission" date="2004-02" db="EMBL/GenBank/DDBJ databases">
        <authorList>
            <consortium name="DOE Joint Genome Institute"/>
        </authorList>
    </citation>
    <scope>NUCLEOTIDE SEQUENCE [LARGE SCALE GENOMIC DNA]</scope>
    <source>
        <strain evidence="2">WH 8501</strain>
    </source>
</reference>
<keyword evidence="3" id="KW-1185">Reference proteome</keyword>